<gene>
    <name evidence="4" type="ORF">GCM10010468_57620</name>
</gene>
<dbReference type="PROSITE" id="PS50977">
    <property type="entry name" value="HTH_TETR_2"/>
    <property type="match status" value="1"/>
</dbReference>
<keyword evidence="1 2" id="KW-0238">DNA-binding</keyword>
<dbReference type="InterPro" id="IPR001647">
    <property type="entry name" value="HTH_TetR"/>
</dbReference>
<proteinExistence type="predicted"/>
<evidence type="ECO:0000256" key="1">
    <source>
        <dbReference type="ARBA" id="ARBA00023125"/>
    </source>
</evidence>
<keyword evidence="5" id="KW-1185">Reference proteome</keyword>
<evidence type="ECO:0000256" key="2">
    <source>
        <dbReference type="PROSITE-ProRule" id="PRU00335"/>
    </source>
</evidence>
<reference evidence="5" key="1">
    <citation type="journal article" date="2019" name="Int. J. Syst. Evol. Microbiol.">
        <title>The Global Catalogue of Microorganisms (GCM) 10K type strain sequencing project: providing services to taxonomists for standard genome sequencing and annotation.</title>
        <authorList>
            <consortium name="The Broad Institute Genomics Platform"/>
            <consortium name="The Broad Institute Genome Sequencing Center for Infectious Disease"/>
            <person name="Wu L."/>
            <person name="Ma J."/>
        </authorList>
    </citation>
    <scope>NUCLEOTIDE SEQUENCE [LARGE SCALE GENOMIC DNA]</scope>
    <source>
        <strain evidence="5">JCM 9377</strain>
    </source>
</reference>
<feature type="DNA-binding region" description="H-T-H motif" evidence="2">
    <location>
        <begin position="35"/>
        <end position="54"/>
    </location>
</feature>
<sequence>MNRPGRPAGPADDTAAVVLTAALELLLTEGAAALTPQRLHTVTGVSRTTVYRHWPSPYAFVSALVDVAPVRPGEPAGDPANDLHAEIDLLCDRLRDRPVGGFLHALVAAVAVDPAVAELRRRYVADLLHPFRTILRAAGASEPEAADGAAVIASPLLVEALLLDTDADRGRAHRSADLILTGLVPA</sequence>
<comment type="caution">
    <text evidence="4">The sequence shown here is derived from an EMBL/GenBank/DDBJ whole genome shotgun (WGS) entry which is preliminary data.</text>
</comment>
<evidence type="ECO:0000313" key="4">
    <source>
        <dbReference type="EMBL" id="GAA3228336.1"/>
    </source>
</evidence>
<accession>A0ABP6QG86</accession>
<dbReference type="SUPFAM" id="SSF46689">
    <property type="entry name" value="Homeodomain-like"/>
    <property type="match status" value="1"/>
</dbReference>
<feature type="domain" description="HTH tetR-type" evidence="3">
    <location>
        <begin position="12"/>
        <end position="72"/>
    </location>
</feature>
<dbReference type="Gene3D" id="1.10.357.10">
    <property type="entry name" value="Tetracycline Repressor, domain 2"/>
    <property type="match status" value="1"/>
</dbReference>
<dbReference type="EMBL" id="BAAAUV010000018">
    <property type="protein sequence ID" value="GAA3228336.1"/>
    <property type="molecule type" value="Genomic_DNA"/>
</dbReference>
<dbReference type="Gene3D" id="1.10.10.60">
    <property type="entry name" value="Homeodomain-like"/>
    <property type="match status" value="1"/>
</dbReference>
<dbReference type="InterPro" id="IPR009057">
    <property type="entry name" value="Homeodomain-like_sf"/>
</dbReference>
<dbReference type="Pfam" id="PF00440">
    <property type="entry name" value="TetR_N"/>
    <property type="match status" value="1"/>
</dbReference>
<dbReference type="Proteomes" id="UP001501237">
    <property type="component" value="Unassembled WGS sequence"/>
</dbReference>
<dbReference type="SUPFAM" id="SSF48498">
    <property type="entry name" value="Tetracyclin repressor-like, C-terminal domain"/>
    <property type="match status" value="1"/>
</dbReference>
<protein>
    <recommendedName>
        <fullName evidence="3">HTH tetR-type domain-containing protein</fullName>
    </recommendedName>
</protein>
<name>A0ABP6QG86_9ACTN</name>
<organism evidence="4 5">
    <name type="scientific">Actinocorallia longicatena</name>
    <dbReference type="NCBI Taxonomy" id="111803"/>
    <lineage>
        <taxon>Bacteria</taxon>
        <taxon>Bacillati</taxon>
        <taxon>Actinomycetota</taxon>
        <taxon>Actinomycetes</taxon>
        <taxon>Streptosporangiales</taxon>
        <taxon>Thermomonosporaceae</taxon>
        <taxon>Actinocorallia</taxon>
    </lineage>
</organism>
<dbReference type="RefSeq" id="WP_344834452.1">
    <property type="nucleotide sequence ID" value="NZ_BAAAUV010000018.1"/>
</dbReference>
<dbReference type="InterPro" id="IPR036271">
    <property type="entry name" value="Tet_transcr_reg_TetR-rel_C_sf"/>
</dbReference>
<evidence type="ECO:0000313" key="5">
    <source>
        <dbReference type="Proteomes" id="UP001501237"/>
    </source>
</evidence>
<evidence type="ECO:0000259" key="3">
    <source>
        <dbReference type="PROSITE" id="PS50977"/>
    </source>
</evidence>